<sequence length="348" mass="38125">MSDDHHQGFDYQPALPIPNGKLCLWLFLSTEIMFFAGLIGAYIVLRFGAVNWPSTHDVHLVEYLGAINTAVLIASSITIVLALEASKKNNAATARMYMIITLVLGTMFLGVKAFEYKAKFDHLIYPAMPRSHIYEKADVNYAAAVRARINALVAELPKAEDRTELDNEKADVVESVRVDLDKAELLIRNKPDSPDGRIALWELADRIYPRASVQGHHPVAPSMAPPSSNSGPAPHEPAKAASTSQSGFTLVSAESNDGHSGGHAVGLNDQYSWLRLPIMIPGGNLWASTYFLVTGFHAIHVIVGLIAFSILLTMNLGAASSGVVENVGLYWHFVDLVWIFLFPILYLF</sequence>
<dbReference type="CDD" id="cd00386">
    <property type="entry name" value="Heme_Cu_Oxidase_III_like"/>
    <property type="match status" value="1"/>
</dbReference>
<dbReference type="InterPro" id="IPR000298">
    <property type="entry name" value="Cyt_c_oxidase-like_su3"/>
</dbReference>
<dbReference type="GO" id="GO:0019646">
    <property type="term" value="P:aerobic electron transport chain"/>
    <property type="evidence" value="ECO:0007669"/>
    <property type="project" value="InterPro"/>
</dbReference>
<evidence type="ECO:0000313" key="9">
    <source>
        <dbReference type="EMBL" id="QDT00172.1"/>
    </source>
</evidence>
<dbReference type="EMBL" id="CP036263">
    <property type="protein sequence ID" value="QDT00172.1"/>
    <property type="molecule type" value="Genomic_DNA"/>
</dbReference>
<dbReference type="GO" id="GO:0016020">
    <property type="term" value="C:membrane"/>
    <property type="evidence" value="ECO:0007669"/>
    <property type="project" value="UniProtKB-SubCell"/>
</dbReference>
<dbReference type="RefSeq" id="WP_145061483.1">
    <property type="nucleotide sequence ID" value="NZ_CP036263.1"/>
</dbReference>
<accession>A0A517MZ63</accession>
<gene>
    <name evidence="9" type="primary">ctaE</name>
    <name evidence="9" type="ORF">HG15A2_35070</name>
</gene>
<feature type="transmembrane region" description="Helical" evidence="7">
    <location>
        <begin position="24"/>
        <end position="48"/>
    </location>
</feature>
<feature type="transmembrane region" description="Helical" evidence="7">
    <location>
        <begin position="329"/>
        <end position="347"/>
    </location>
</feature>
<reference evidence="9 10" key="1">
    <citation type="submission" date="2019-02" db="EMBL/GenBank/DDBJ databases">
        <title>Deep-cultivation of Planctomycetes and their phenomic and genomic characterization uncovers novel biology.</title>
        <authorList>
            <person name="Wiegand S."/>
            <person name="Jogler M."/>
            <person name="Boedeker C."/>
            <person name="Pinto D."/>
            <person name="Vollmers J."/>
            <person name="Rivas-Marin E."/>
            <person name="Kohn T."/>
            <person name="Peeters S.H."/>
            <person name="Heuer A."/>
            <person name="Rast P."/>
            <person name="Oberbeckmann S."/>
            <person name="Bunk B."/>
            <person name="Jeske O."/>
            <person name="Meyerdierks A."/>
            <person name="Storesund J.E."/>
            <person name="Kallscheuer N."/>
            <person name="Luecker S."/>
            <person name="Lage O.M."/>
            <person name="Pohl T."/>
            <person name="Merkel B.J."/>
            <person name="Hornburger P."/>
            <person name="Mueller R.-W."/>
            <person name="Bruemmer F."/>
            <person name="Labrenz M."/>
            <person name="Spormann A.M."/>
            <person name="Op den Camp H."/>
            <person name="Overmann J."/>
            <person name="Amann R."/>
            <person name="Jetten M.S.M."/>
            <person name="Mascher T."/>
            <person name="Medema M.H."/>
            <person name="Devos D.P."/>
            <person name="Kaster A.-K."/>
            <person name="Ovreas L."/>
            <person name="Rohde M."/>
            <person name="Galperin M.Y."/>
            <person name="Jogler C."/>
        </authorList>
    </citation>
    <scope>NUCLEOTIDE SEQUENCE [LARGE SCALE GENOMIC DNA]</scope>
    <source>
        <strain evidence="9 10">HG15A2</strain>
    </source>
</reference>
<feature type="transmembrane region" description="Helical" evidence="7">
    <location>
        <begin position="285"/>
        <end position="309"/>
    </location>
</feature>
<keyword evidence="5 7" id="KW-0472">Membrane</keyword>
<feature type="transmembrane region" description="Helical" evidence="7">
    <location>
        <begin position="60"/>
        <end position="83"/>
    </location>
</feature>
<dbReference type="KEGG" id="amob:HG15A2_35070"/>
<evidence type="ECO:0000256" key="1">
    <source>
        <dbReference type="ARBA" id="ARBA00004141"/>
    </source>
</evidence>
<dbReference type="GO" id="GO:0004129">
    <property type="term" value="F:cytochrome-c oxidase activity"/>
    <property type="evidence" value="ECO:0007669"/>
    <property type="project" value="InterPro"/>
</dbReference>
<dbReference type="EC" id="1.9.3.1" evidence="9"/>
<dbReference type="OrthoDB" id="9810850at2"/>
<dbReference type="Proteomes" id="UP000319852">
    <property type="component" value="Chromosome"/>
</dbReference>
<feature type="transmembrane region" description="Helical" evidence="7">
    <location>
        <begin position="95"/>
        <end position="114"/>
    </location>
</feature>
<feature type="domain" description="Heme-copper oxidase subunit III family profile" evidence="8">
    <location>
        <begin position="1"/>
        <end position="348"/>
    </location>
</feature>
<proteinExistence type="inferred from homology"/>
<dbReference type="InterPro" id="IPR035973">
    <property type="entry name" value="Cyt_c_oxidase_su3-like_sf"/>
</dbReference>
<keyword evidence="4 7" id="KW-1133">Transmembrane helix</keyword>
<dbReference type="PROSITE" id="PS50253">
    <property type="entry name" value="COX3"/>
    <property type="match status" value="1"/>
</dbReference>
<evidence type="ECO:0000256" key="4">
    <source>
        <dbReference type="ARBA" id="ARBA00022989"/>
    </source>
</evidence>
<name>A0A517MZ63_9BACT</name>
<comment type="subcellular location">
    <subcellularLocation>
        <location evidence="1">Membrane</location>
        <topology evidence="1">Multi-pass membrane protein</topology>
    </subcellularLocation>
</comment>
<dbReference type="AlphaFoldDB" id="A0A517MZ63"/>
<comment type="similarity">
    <text evidence="2">Belongs to the cytochrome c oxidase subunit 3 family.</text>
</comment>
<dbReference type="InterPro" id="IPR024791">
    <property type="entry name" value="Cyt_c/ubiquinol_Oxase_su3"/>
</dbReference>
<dbReference type="PANTHER" id="PTHR11403">
    <property type="entry name" value="CYTOCHROME C OXIDASE SUBUNIT III"/>
    <property type="match status" value="1"/>
</dbReference>
<evidence type="ECO:0000313" key="10">
    <source>
        <dbReference type="Proteomes" id="UP000319852"/>
    </source>
</evidence>
<keyword evidence="10" id="KW-1185">Reference proteome</keyword>
<dbReference type="Pfam" id="PF00510">
    <property type="entry name" value="COX3"/>
    <property type="match status" value="2"/>
</dbReference>
<organism evidence="9 10">
    <name type="scientific">Adhaeretor mobilis</name>
    <dbReference type="NCBI Taxonomy" id="1930276"/>
    <lineage>
        <taxon>Bacteria</taxon>
        <taxon>Pseudomonadati</taxon>
        <taxon>Planctomycetota</taxon>
        <taxon>Planctomycetia</taxon>
        <taxon>Pirellulales</taxon>
        <taxon>Lacipirellulaceae</taxon>
        <taxon>Adhaeretor</taxon>
    </lineage>
</organism>
<protein>
    <submittedName>
        <fullName evidence="9">Cytochrome c oxidase subunit 3</fullName>
        <ecNumber evidence="9">1.9.3.1</ecNumber>
    </submittedName>
</protein>
<evidence type="ECO:0000256" key="3">
    <source>
        <dbReference type="ARBA" id="ARBA00022692"/>
    </source>
</evidence>
<evidence type="ECO:0000256" key="7">
    <source>
        <dbReference type="SAM" id="Phobius"/>
    </source>
</evidence>
<dbReference type="InterPro" id="IPR013833">
    <property type="entry name" value="Cyt_c_oxidase_su3_a-hlx"/>
</dbReference>
<evidence type="ECO:0000256" key="5">
    <source>
        <dbReference type="ARBA" id="ARBA00023136"/>
    </source>
</evidence>
<dbReference type="Gene3D" id="1.20.120.80">
    <property type="entry name" value="Cytochrome c oxidase, subunit III, four-helix bundle"/>
    <property type="match status" value="2"/>
</dbReference>
<dbReference type="SUPFAM" id="SSF81452">
    <property type="entry name" value="Cytochrome c oxidase subunit III-like"/>
    <property type="match status" value="2"/>
</dbReference>
<feature type="region of interest" description="Disordered" evidence="6">
    <location>
        <begin position="215"/>
        <end position="241"/>
    </location>
</feature>
<evidence type="ECO:0000256" key="6">
    <source>
        <dbReference type="SAM" id="MobiDB-lite"/>
    </source>
</evidence>
<evidence type="ECO:0000259" key="8">
    <source>
        <dbReference type="PROSITE" id="PS50253"/>
    </source>
</evidence>
<keyword evidence="9" id="KW-0560">Oxidoreductase</keyword>
<dbReference type="PANTHER" id="PTHR11403:SF6">
    <property type="entry name" value="NITRIC OXIDE REDUCTASE SUBUNIT E"/>
    <property type="match status" value="1"/>
</dbReference>
<evidence type="ECO:0000256" key="2">
    <source>
        <dbReference type="ARBA" id="ARBA00010581"/>
    </source>
</evidence>
<dbReference type="GO" id="GO:0016491">
    <property type="term" value="F:oxidoreductase activity"/>
    <property type="evidence" value="ECO:0007669"/>
    <property type="project" value="UniProtKB-KW"/>
</dbReference>
<keyword evidence="3 7" id="KW-0812">Transmembrane</keyword>